<reference evidence="1" key="1">
    <citation type="submission" date="2023-04" db="EMBL/GenBank/DDBJ databases">
        <title>Draft Genome sequencing of Naganishia species isolated from polar environments using Oxford Nanopore Technology.</title>
        <authorList>
            <person name="Leo P."/>
            <person name="Venkateswaran K."/>
        </authorList>
    </citation>
    <scope>NUCLEOTIDE SEQUENCE</scope>
    <source>
        <strain evidence="1">MNA-CCFEE 5262</strain>
    </source>
</reference>
<organism evidence="1 2">
    <name type="scientific">Naganishia adeliensis</name>
    <dbReference type="NCBI Taxonomy" id="92952"/>
    <lineage>
        <taxon>Eukaryota</taxon>
        <taxon>Fungi</taxon>
        <taxon>Dikarya</taxon>
        <taxon>Basidiomycota</taxon>
        <taxon>Agaricomycotina</taxon>
        <taxon>Tremellomycetes</taxon>
        <taxon>Filobasidiales</taxon>
        <taxon>Filobasidiaceae</taxon>
        <taxon>Naganishia</taxon>
    </lineage>
</organism>
<dbReference type="Proteomes" id="UP001230649">
    <property type="component" value="Unassembled WGS sequence"/>
</dbReference>
<gene>
    <name evidence="1" type="ORF">QFC20_004386</name>
</gene>
<proteinExistence type="predicted"/>
<evidence type="ECO:0000313" key="1">
    <source>
        <dbReference type="EMBL" id="KAJ9105100.1"/>
    </source>
</evidence>
<comment type="caution">
    <text evidence="1">The sequence shown here is derived from an EMBL/GenBank/DDBJ whole genome shotgun (WGS) entry which is preliminary data.</text>
</comment>
<protein>
    <submittedName>
        <fullName evidence="1">Uncharacterized protein</fullName>
    </submittedName>
</protein>
<evidence type="ECO:0000313" key="2">
    <source>
        <dbReference type="Proteomes" id="UP001230649"/>
    </source>
</evidence>
<dbReference type="EMBL" id="JASBWS010000050">
    <property type="protein sequence ID" value="KAJ9105100.1"/>
    <property type="molecule type" value="Genomic_DNA"/>
</dbReference>
<accession>A0ACC2W032</accession>
<name>A0ACC2W032_9TREE</name>
<sequence>MLLVRVEPSKHAYYAGERVSVRIEFQTDQDGEEEKGRGFPRAHRHARKVSVITGVPTPADDDEKHAAPLQTIHEGGDQVHITLATIRMTGHVVPSSIYIPPEPFLPLRQVLLHQPIGSGDSIPTAATAVAPGTLDFSAGVDGTLAHSLGGLARGFLRGKEESTWEERRRSVWAGKALPVWLAGREVVCVDSRIGGGLVYTYETTIPTHLPPSFRGKSLTINYALELSLTIGLPAEPARAGAGAAVGSLFG</sequence>
<keyword evidence="2" id="KW-1185">Reference proteome</keyword>